<gene>
    <name evidence="2" type="ORF">ACFFNX_27475</name>
</gene>
<proteinExistence type="predicted"/>
<evidence type="ECO:0000313" key="3">
    <source>
        <dbReference type="Proteomes" id="UP001589627"/>
    </source>
</evidence>
<keyword evidence="3" id="KW-1185">Reference proteome</keyword>
<evidence type="ECO:0000313" key="2">
    <source>
        <dbReference type="EMBL" id="MFB9835926.1"/>
    </source>
</evidence>
<dbReference type="RefSeq" id="WP_378208343.1">
    <property type="nucleotide sequence ID" value="NZ_JBHLZP010000237.1"/>
</dbReference>
<dbReference type="EMBL" id="JBHLZP010000237">
    <property type="protein sequence ID" value="MFB9835926.1"/>
    <property type="molecule type" value="Genomic_DNA"/>
</dbReference>
<name>A0ABV5YLK1_9ACTN</name>
<sequence>MAERDTRAMVTSGWWAGAPPQQRQHLIAGRVLALPDGSWWIFGAWGRWYRLTPADAQWHLCPPPQLALTRRSARPLQQGMPVPPIPPHVVPTGPDLAYAPPPALAFVDAGIRPEVTSRVRATVESAAALPTHDYPHWWGLFSSNVPSTVAVTWGVMLWCATAPVFDARIDAQMLGLWSSHRARPLPDIDGPRWLTPPPLETLVGLYTERLRSGRVDAAVVILRTMWAMAGALREDSRFQRRADALIAMLGVTLQNPTVDYGALSYGDGAVVQQWLTRCPPALAPALRVEASAGEHFRNSYYDLALAVTPMVGDPNSRGYVEPRLIAAALLAADLAVVRQDVSSQVIGWLDPQVGEAMRAMLIQRDHPLRPYWPDGDRLPRSLRDGMEAVEPAVRSTLLATMYAADLAWCRLGGGIPARPRGFPSSVAILAEIIGPGRATSATASEPVSHTPGIAPLAHQYPANPAASPQTPGVPMAQQPPTGPPGQAPAWTSPTPDGTPGG</sequence>
<reference evidence="2 3" key="1">
    <citation type="submission" date="2024-09" db="EMBL/GenBank/DDBJ databases">
        <authorList>
            <person name="Sun Q."/>
            <person name="Mori K."/>
        </authorList>
    </citation>
    <scope>NUCLEOTIDE SEQUENCE [LARGE SCALE GENOMIC DNA]</scope>
    <source>
        <strain evidence="2 3">TBRC 0563</strain>
    </source>
</reference>
<dbReference type="Proteomes" id="UP001589627">
    <property type="component" value="Unassembled WGS sequence"/>
</dbReference>
<organism evidence="2 3">
    <name type="scientific">Actinoallomurus acaciae</name>
    <dbReference type="NCBI Taxonomy" id="502577"/>
    <lineage>
        <taxon>Bacteria</taxon>
        <taxon>Bacillati</taxon>
        <taxon>Actinomycetota</taxon>
        <taxon>Actinomycetes</taxon>
        <taxon>Streptosporangiales</taxon>
        <taxon>Thermomonosporaceae</taxon>
        <taxon>Actinoallomurus</taxon>
    </lineage>
</organism>
<accession>A0ABV5YLK1</accession>
<feature type="non-terminal residue" evidence="2">
    <location>
        <position position="501"/>
    </location>
</feature>
<feature type="region of interest" description="Disordered" evidence="1">
    <location>
        <begin position="440"/>
        <end position="501"/>
    </location>
</feature>
<comment type="caution">
    <text evidence="2">The sequence shown here is derived from an EMBL/GenBank/DDBJ whole genome shotgun (WGS) entry which is preliminary data.</text>
</comment>
<protein>
    <submittedName>
        <fullName evidence="2">Uncharacterized protein</fullName>
    </submittedName>
</protein>
<evidence type="ECO:0000256" key="1">
    <source>
        <dbReference type="SAM" id="MobiDB-lite"/>
    </source>
</evidence>